<dbReference type="Pfam" id="PF04917">
    <property type="entry name" value="Shufflon_N"/>
    <property type="match status" value="1"/>
</dbReference>
<feature type="domain" description="Bacterial shufflon protein N-terminal" evidence="1">
    <location>
        <begin position="21"/>
        <end position="219"/>
    </location>
</feature>
<accession>A0A5C7C661</accession>
<comment type="caution">
    <text evidence="2">The sequence shown here is derived from an EMBL/GenBank/DDBJ whole genome shotgun (WGS) entry which is preliminary data.</text>
</comment>
<dbReference type="AlphaFoldDB" id="A0A5C7C661"/>
<evidence type="ECO:0000313" key="2">
    <source>
        <dbReference type="EMBL" id="TXE28365.1"/>
    </source>
</evidence>
<reference evidence="2 3" key="1">
    <citation type="submission" date="2019-07" db="EMBL/GenBank/DDBJ databases">
        <title>Serratia strains were isolated from fresh produce.</title>
        <authorList>
            <person name="Cho G.-S."/>
            <person name="Stein M."/>
            <person name="Lee W."/>
            <person name="Suh S.H."/>
            <person name="Franz C.M.A.P."/>
        </authorList>
    </citation>
    <scope>NUCLEOTIDE SEQUENCE [LARGE SCALE GENOMIC DNA]</scope>
    <source>
        <strain evidence="2 3">S16</strain>
    </source>
</reference>
<protein>
    <submittedName>
        <fullName evidence="2">Shufflon system plasmid conjugative transfer pilus tip adhesin PilV</fullName>
    </submittedName>
</protein>
<proteinExistence type="predicted"/>
<organism evidence="2 3">
    <name type="scientific">Serratia marcescens</name>
    <dbReference type="NCBI Taxonomy" id="615"/>
    <lineage>
        <taxon>Bacteria</taxon>
        <taxon>Pseudomonadati</taxon>
        <taxon>Pseudomonadota</taxon>
        <taxon>Gammaproteobacteria</taxon>
        <taxon>Enterobacterales</taxon>
        <taxon>Yersiniaceae</taxon>
        <taxon>Serratia</taxon>
    </lineage>
</organism>
<evidence type="ECO:0000313" key="3">
    <source>
        <dbReference type="Proteomes" id="UP000321126"/>
    </source>
</evidence>
<sequence length="437" mass="46748">MSIVLAIVMIAAPLGYMRYAEYMNERTWDVMALHMDTVTQAAQHYIRDNYATLQNQVNGGASVTISGQTLRDKGYLPTGFSLTNFNTQSYQVGIARDPQKTSQLAAFVLTTGGQPIEFKGLRYISQSLSGMGGYLYPDNIANGADGGWQMKLTAYGLSGQSGHLVDWLSADILGSNDDESDRLYRFQVNGRPDLNKMHTDIDMGSNSLNNANAVNAQTVTSENDIKSNSGWIVTHGSKGWMNETHNGGFYMDDDNWVKSLNGKGIYTSGQLKGGTVRSDGRASVGEYLQLDGTANEGNGCSPNGLVSRATDGALLFCQNGIWRGAGKSNGAYQQLGYHIGTFSGANTGGSTLWVTALGGQSTKFGHGVDDGSCENTYSLVANVNSMNVTQSISNNPGWAKSTTINFAVPAGAHYTIVSNPLPERGCSPGAFSVLTYQ</sequence>
<dbReference type="Proteomes" id="UP000321126">
    <property type="component" value="Unassembled WGS sequence"/>
</dbReference>
<dbReference type="InterPro" id="IPR007001">
    <property type="entry name" value="Shufflon_N"/>
</dbReference>
<gene>
    <name evidence="2" type="primary">pilV</name>
    <name evidence="2" type="ORF">FOT62_21425</name>
</gene>
<dbReference type="EMBL" id="VOUQ01000015">
    <property type="protein sequence ID" value="TXE28365.1"/>
    <property type="molecule type" value="Genomic_DNA"/>
</dbReference>
<name>A0A5C7C661_SERMA</name>
<evidence type="ECO:0000259" key="1">
    <source>
        <dbReference type="Pfam" id="PF04917"/>
    </source>
</evidence>